<keyword evidence="2" id="KW-1185">Reference proteome</keyword>
<sequence>MKNNKESLYLQERAYLRELAQRVAKESPHLTDFLATAHDPDIQRLFEAFALL</sequence>
<dbReference type="EMBL" id="VCDP01000012">
    <property type="protein sequence ID" value="MDX7998427.1"/>
    <property type="molecule type" value="Genomic_DNA"/>
</dbReference>
<dbReference type="InterPro" id="IPR010272">
    <property type="entry name" value="T6SS_TssF"/>
</dbReference>
<feature type="non-terminal residue" evidence="1">
    <location>
        <position position="52"/>
    </location>
</feature>
<dbReference type="RefSeq" id="WP_319925177.1">
    <property type="nucleotide sequence ID" value="NZ_VCDP01000012.1"/>
</dbReference>
<reference evidence="2" key="1">
    <citation type="journal article" date="2024" name="Toxins">
        <title>Genome Sequence Analysis of Native Xenorhabdus Strains Isolated from Entomopathogenic Nematodes in Argentina.</title>
        <authorList>
            <person name="Palma L."/>
            <person name="Frizzo L."/>
            <person name="Kaiser S."/>
            <person name="Berry C."/>
            <person name="Caballero P."/>
            <person name="Bode H.B."/>
            <person name="Del Valle E.E."/>
        </authorList>
    </citation>
    <scope>NUCLEOTIDE SEQUENCE [LARGE SCALE GENOMIC DNA]</scope>
    <source>
        <strain evidence="2">Reich</strain>
    </source>
</reference>
<comment type="caution">
    <text evidence="1">The sequence shown here is derived from an EMBL/GenBank/DDBJ whole genome shotgun (WGS) entry which is preliminary data.</text>
</comment>
<accession>A0ABU4SIF0</accession>
<proteinExistence type="predicted"/>
<name>A0ABU4SIF0_9GAMM</name>
<evidence type="ECO:0000313" key="1">
    <source>
        <dbReference type="EMBL" id="MDX7998427.1"/>
    </source>
</evidence>
<evidence type="ECO:0000313" key="2">
    <source>
        <dbReference type="Proteomes" id="UP001271640"/>
    </source>
</evidence>
<gene>
    <name evidence="1" type="ORF">FE394_04250</name>
</gene>
<organism evidence="1 2">
    <name type="scientific">Xenorhabdus littoralis</name>
    <dbReference type="NCBI Taxonomy" id="2582835"/>
    <lineage>
        <taxon>Bacteria</taxon>
        <taxon>Pseudomonadati</taxon>
        <taxon>Pseudomonadota</taxon>
        <taxon>Gammaproteobacteria</taxon>
        <taxon>Enterobacterales</taxon>
        <taxon>Morganellaceae</taxon>
        <taxon>Xenorhabdus</taxon>
    </lineage>
</organism>
<protein>
    <submittedName>
        <fullName evidence="1">Type VI secretion system baseplate subunit TssF</fullName>
    </submittedName>
</protein>
<dbReference type="Proteomes" id="UP001271640">
    <property type="component" value="Unassembled WGS sequence"/>
</dbReference>
<dbReference type="Pfam" id="PF05947">
    <property type="entry name" value="T6SS_TssF"/>
    <property type="match status" value="1"/>
</dbReference>